<gene>
    <name evidence="1" type="ORF">HNQ55_001625</name>
</gene>
<keyword evidence="2" id="KW-1185">Reference proteome</keyword>
<evidence type="ECO:0000313" key="2">
    <source>
        <dbReference type="Proteomes" id="UP000537141"/>
    </source>
</evidence>
<reference evidence="1 2" key="1">
    <citation type="submission" date="2020-08" db="EMBL/GenBank/DDBJ databases">
        <title>Genomic Encyclopedia of Type Strains, Phase IV (KMG-IV): sequencing the most valuable type-strain genomes for metagenomic binning, comparative biology and taxonomic classification.</title>
        <authorList>
            <person name="Goeker M."/>
        </authorList>
    </citation>
    <scope>NUCLEOTIDE SEQUENCE [LARGE SCALE GENOMIC DNA]</scope>
    <source>
        <strain evidence="1 2">DSM 26287</strain>
    </source>
</reference>
<comment type="caution">
    <text evidence="1">The sequence shown here is derived from an EMBL/GenBank/DDBJ whole genome shotgun (WGS) entry which is preliminary data.</text>
</comment>
<evidence type="ECO:0000313" key="1">
    <source>
        <dbReference type="EMBL" id="MBB6543118.1"/>
    </source>
</evidence>
<name>A0A7X0TTG0_9GAMM</name>
<dbReference type="EMBL" id="JACHHU010000010">
    <property type="protein sequence ID" value="MBB6543118.1"/>
    <property type="molecule type" value="Genomic_DNA"/>
</dbReference>
<dbReference type="RefSeq" id="WP_184423917.1">
    <property type="nucleotide sequence ID" value="NZ_BAABLB010000028.1"/>
</dbReference>
<dbReference type="Proteomes" id="UP000537141">
    <property type="component" value="Unassembled WGS sequence"/>
</dbReference>
<proteinExistence type="predicted"/>
<dbReference type="AlphaFoldDB" id="A0A7X0TTG0"/>
<sequence length="176" mass="19727">MEKQATVNDLVFEVFAQADGTFVAFEYPSINENQYWELAGTGEDITSFEYSSGPIKVPANYESYGLARVSVTSSKQIQYLPCKPKPLFHNNQCRISPSQAFDVYIHPGKEKMWAIAQDSSGDVLYQNENTANLVVFNVVNLNATSKASRIETKVKNGYIKESNTGYFDINKLEIVT</sequence>
<protein>
    <submittedName>
        <fullName evidence="1">Uncharacterized protein</fullName>
    </submittedName>
</protein>
<organism evidence="1 2">
    <name type="scientific">Thalassotalea piscium</name>
    <dbReference type="NCBI Taxonomy" id="1230533"/>
    <lineage>
        <taxon>Bacteria</taxon>
        <taxon>Pseudomonadati</taxon>
        <taxon>Pseudomonadota</taxon>
        <taxon>Gammaproteobacteria</taxon>
        <taxon>Alteromonadales</taxon>
        <taxon>Colwelliaceae</taxon>
        <taxon>Thalassotalea</taxon>
    </lineage>
</organism>
<accession>A0A7X0TTG0</accession>